<accession>A0AAV4QPD7</accession>
<name>A0AAV4QPD7_CAEEX</name>
<dbReference type="EMBL" id="BPLR01006564">
    <property type="protein sequence ID" value="GIY10801.1"/>
    <property type="molecule type" value="Genomic_DNA"/>
</dbReference>
<gene>
    <name evidence="1" type="ORF">CEXT_634351</name>
</gene>
<protein>
    <submittedName>
        <fullName evidence="1">Uncharacterized protein</fullName>
    </submittedName>
</protein>
<sequence>MLNLIQILFTILESSLHSNRLGMILKANKTAFSRLRVTQKQPLFDILAVSRNGLQKAVFPLSDGRLLLWFCCQFLESLPPKNASEERARKKFNSFTQQSFWHHRRYALKLIKLKT</sequence>
<evidence type="ECO:0000313" key="1">
    <source>
        <dbReference type="EMBL" id="GIY10801.1"/>
    </source>
</evidence>
<comment type="caution">
    <text evidence="1">The sequence shown here is derived from an EMBL/GenBank/DDBJ whole genome shotgun (WGS) entry which is preliminary data.</text>
</comment>
<proteinExistence type="predicted"/>
<evidence type="ECO:0000313" key="2">
    <source>
        <dbReference type="Proteomes" id="UP001054945"/>
    </source>
</evidence>
<dbReference type="Proteomes" id="UP001054945">
    <property type="component" value="Unassembled WGS sequence"/>
</dbReference>
<dbReference type="AlphaFoldDB" id="A0AAV4QPD7"/>
<reference evidence="1 2" key="1">
    <citation type="submission" date="2021-06" db="EMBL/GenBank/DDBJ databases">
        <title>Caerostris extrusa draft genome.</title>
        <authorList>
            <person name="Kono N."/>
            <person name="Arakawa K."/>
        </authorList>
    </citation>
    <scope>NUCLEOTIDE SEQUENCE [LARGE SCALE GENOMIC DNA]</scope>
</reference>
<keyword evidence="2" id="KW-1185">Reference proteome</keyword>
<organism evidence="1 2">
    <name type="scientific">Caerostris extrusa</name>
    <name type="common">Bark spider</name>
    <name type="synonym">Caerostris bankana</name>
    <dbReference type="NCBI Taxonomy" id="172846"/>
    <lineage>
        <taxon>Eukaryota</taxon>
        <taxon>Metazoa</taxon>
        <taxon>Ecdysozoa</taxon>
        <taxon>Arthropoda</taxon>
        <taxon>Chelicerata</taxon>
        <taxon>Arachnida</taxon>
        <taxon>Araneae</taxon>
        <taxon>Araneomorphae</taxon>
        <taxon>Entelegynae</taxon>
        <taxon>Araneoidea</taxon>
        <taxon>Araneidae</taxon>
        <taxon>Caerostris</taxon>
    </lineage>
</organism>